<proteinExistence type="predicted"/>
<name>A0A8H5BQT7_9AGAR</name>
<keyword evidence="2" id="KW-1185">Reference proteome</keyword>
<accession>A0A8H5BQT7</accession>
<sequence length="475" mass="52008">MEGTGAAFAANVDESPTRINAMVGGNSCRGILPMHYPPSSLAMTPCPPCSMPSANSSSSLWRTYRARRDLRIVWDRKWRLAAIRRSCALQSRQALYRRDNAIHRHIREGMAAPATSGLIAPSLLHLDTTRDKPPPSFILCDPALTLGKDVRDSLSTDQLTTSSTLYPPPTSNACPHFHWWPRRPTSYLIFDCSTGSGCSKPPTTSQPDYTANYFHRWWTTSQCNTKSWDVHICGAQVYDAFVAKISSDPGSSDEVELTLVDHEGPGGKWITPPRVQLPQAHRIVWCMTSAVLNNCTVSVMDKGLRDVCIRVLVKFLQPKPASYLTPGIRVEICTLAQSIIDRLGLQLWPSTTATVPSGTAASSQKFTYYVYNHLSPETSNCISTPATESELLFDSFAPVAPTHPSPTEAAATVAVANASAQNINHMMMEGSSSQNRLSTTTLCRACSRSLIPMAGRISLCLVRFNSMAQLQQTSA</sequence>
<dbReference type="AlphaFoldDB" id="A0A8H5BQT7"/>
<reference evidence="1 2" key="1">
    <citation type="journal article" date="2020" name="ISME J.">
        <title>Uncovering the hidden diversity of litter-decomposition mechanisms in mushroom-forming fungi.</title>
        <authorList>
            <person name="Floudas D."/>
            <person name="Bentzer J."/>
            <person name="Ahren D."/>
            <person name="Johansson T."/>
            <person name="Persson P."/>
            <person name="Tunlid A."/>
        </authorList>
    </citation>
    <scope>NUCLEOTIDE SEQUENCE [LARGE SCALE GENOMIC DNA]</scope>
    <source>
        <strain evidence="1 2">CBS 101986</strain>
    </source>
</reference>
<evidence type="ECO:0000313" key="2">
    <source>
        <dbReference type="Proteomes" id="UP000567179"/>
    </source>
</evidence>
<dbReference type="Proteomes" id="UP000567179">
    <property type="component" value="Unassembled WGS sequence"/>
</dbReference>
<protein>
    <submittedName>
        <fullName evidence="1">Uncharacterized protein</fullName>
    </submittedName>
</protein>
<gene>
    <name evidence="1" type="ORF">D9619_004967</name>
</gene>
<organism evidence="1 2">
    <name type="scientific">Psilocybe cf. subviscida</name>
    <dbReference type="NCBI Taxonomy" id="2480587"/>
    <lineage>
        <taxon>Eukaryota</taxon>
        <taxon>Fungi</taxon>
        <taxon>Dikarya</taxon>
        <taxon>Basidiomycota</taxon>
        <taxon>Agaricomycotina</taxon>
        <taxon>Agaricomycetes</taxon>
        <taxon>Agaricomycetidae</taxon>
        <taxon>Agaricales</taxon>
        <taxon>Agaricineae</taxon>
        <taxon>Strophariaceae</taxon>
        <taxon>Psilocybe</taxon>
    </lineage>
</organism>
<comment type="caution">
    <text evidence="1">The sequence shown here is derived from an EMBL/GenBank/DDBJ whole genome shotgun (WGS) entry which is preliminary data.</text>
</comment>
<dbReference type="EMBL" id="JAACJJ010000014">
    <property type="protein sequence ID" value="KAF5327844.1"/>
    <property type="molecule type" value="Genomic_DNA"/>
</dbReference>
<evidence type="ECO:0000313" key="1">
    <source>
        <dbReference type="EMBL" id="KAF5327844.1"/>
    </source>
</evidence>